<dbReference type="GO" id="GO:0005737">
    <property type="term" value="C:cytoplasm"/>
    <property type="evidence" value="ECO:0007669"/>
    <property type="project" value="UniProtKB-SubCell"/>
</dbReference>
<evidence type="ECO:0000313" key="5">
    <source>
        <dbReference type="Proteomes" id="UP000242317"/>
    </source>
</evidence>
<dbReference type="InterPro" id="IPR006015">
    <property type="entry name" value="Universal_stress_UspA"/>
</dbReference>
<dbReference type="OrthoDB" id="9792500at2"/>
<dbReference type="InterPro" id="IPR006016">
    <property type="entry name" value="UspA"/>
</dbReference>
<comment type="subcellular location">
    <subcellularLocation>
        <location evidence="2">Cytoplasm</location>
    </subcellularLocation>
</comment>
<comment type="similarity">
    <text evidence="1 2">Belongs to the universal stress protein A family.</text>
</comment>
<dbReference type="SUPFAM" id="SSF52402">
    <property type="entry name" value="Adenine nucleotide alpha hydrolases-like"/>
    <property type="match status" value="1"/>
</dbReference>
<evidence type="ECO:0000259" key="3">
    <source>
        <dbReference type="Pfam" id="PF00582"/>
    </source>
</evidence>
<organism evidence="4 5">
    <name type="scientific">Acinetobacter marinus</name>
    <dbReference type="NCBI Taxonomy" id="281375"/>
    <lineage>
        <taxon>Bacteria</taxon>
        <taxon>Pseudomonadati</taxon>
        <taxon>Pseudomonadota</taxon>
        <taxon>Gammaproteobacteria</taxon>
        <taxon>Moraxellales</taxon>
        <taxon>Moraxellaceae</taxon>
        <taxon>Acinetobacter</taxon>
    </lineage>
</organism>
<gene>
    <name evidence="4" type="ORF">SAMN05421749_10865</name>
</gene>
<evidence type="ECO:0000256" key="2">
    <source>
        <dbReference type="PIRNR" id="PIRNR006276"/>
    </source>
</evidence>
<name>A0A1G6MZR7_9GAMM</name>
<evidence type="ECO:0000313" key="4">
    <source>
        <dbReference type="EMBL" id="SDC60921.1"/>
    </source>
</evidence>
<dbReference type="PRINTS" id="PR01438">
    <property type="entry name" value="UNVRSLSTRESS"/>
</dbReference>
<keyword evidence="2" id="KW-0963">Cytoplasm</keyword>
<dbReference type="Proteomes" id="UP000242317">
    <property type="component" value="Unassembled WGS sequence"/>
</dbReference>
<feature type="domain" description="UspA" evidence="3">
    <location>
        <begin position="3"/>
        <end position="146"/>
    </location>
</feature>
<dbReference type="AlphaFoldDB" id="A0A1G6MZR7"/>
<dbReference type="CDD" id="cd00293">
    <property type="entry name" value="USP-like"/>
    <property type="match status" value="1"/>
</dbReference>
<dbReference type="PANTHER" id="PTHR46268">
    <property type="entry name" value="STRESS RESPONSE PROTEIN NHAX"/>
    <property type="match status" value="1"/>
</dbReference>
<dbReference type="Pfam" id="PF00582">
    <property type="entry name" value="Usp"/>
    <property type="match status" value="1"/>
</dbReference>
<reference evidence="5" key="1">
    <citation type="submission" date="2016-09" db="EMBL/GenBank/DDBJ databases">
        <authorList>
            <person name="Varghese N."/>
            <person name="Submissions S."/>
        </authorList>
    </citation>
    <scope>NUCLEOTIDE SEQUENCE [LARGE SCALE GENOMIC DNA]</scope>
    <source>
        <strain evidence="5">ANC 3699</strain>
    </source>
</reference>
<dbReference type="Gene3D" id="3.40.50.620">
    <property type="entry name" value="HUPs"/>
    <property type="match status" value="1"/>
</dbReference>
<dbReference type="PANTHER" id="PTHR46268:SF6">
    <property type="entry name" value="UNIVERSAL STRESS PROTEIN UP12"/>
    <property type="match status" value="1"/>
</dbReference>
<protein>
    <recommendedName>
        <fullName evidence="2">Universal stress protein</fullName>
    </recommendedName>
</protein>
<keyword evidence="5" id="KW-1185">Reference proteome</keyword>
<evidence type="ECO:0000256" key="1">
    <source>
        <dbReference type="ARBA" id="ARBA00008791"/>
    </source>
</evidence>
<accession>A0A1G6MZR7</accession>
<proteinExistence type="inferred from homology"/>
<dbReference type="InterPro" id="IPR014729">
    <property type="entry name" value="Rossmann-like_a/b/a_fold"/>
</dbReference>
<dbReference type="RefSeq" id="WP_092620810.1">
    <property type="nucleotide sequence ID" value="NZ_FMYK01000008.1"/>
</dbReference>
<dbReference type="PIRSF" id="PIRSF006276">
    <property type="entry name" value="UspA"/>
    <property type="match status" value="1"/>
</dbReference>
<dbReference type="EMBL" id="FMYK01000008">
    <property type="protein sequence ID" value="SDC60921.1"/>
    <property type="molecule type" value="Genomic_DNA"/>
</dbReference>
<sequence length="147" mass="15916">MSYQHIVVPVDGSDTALSAIKQAAQLAKAFDSKVTLLCVISVDPFVGIEFFNAAEISEQYLTQARDNAQRILAKALQSFAEFDIQADQKIIEGQIIHEEIVQAAADLNADLVVIGSHGRKGLKKMMLGSVAQSVLGEIHTPVLVVRE</sequence>